<dbReference type="Proteomes" id="UP000070700">
    <property type="component" value="Unassembled WGS sequence"/>
</dbReference>
<proteinExistence type="predicted"/>
<organism evidence="2 3">
    <name type="scientific">Mollisia scopiformis</name>
    <name type="common">Conifer needle endophyte fungus</name>
    <name type="synonym">Phialocephala scopiformis</name>
    <dbReference type="NCBI Taxonomy" id="149040"/>
    <lineage>
        <taxon>Eukaryota</taxon>
        <taxon>Fungi</taxon>
        <taxon>Dikarya</taxon>
        <taxon>Ascomycota</taxon>
        <taxon>Pezizomycotina</taxon>
        <taxon>Leotiomycetes</taxon>
        <taxon>Helotiales</taxon>
        <taxon>Mollisiaceae</taxon>
        <taxon>Mollisia</taxon>
    </lineage>
</organism>
<name>A0A194X1P8_MOLSC</name>
<dbReference type="InParanoid" id="A0A194X1P8"/>
<reference evidence="2 3" key="1">
    <citation type="submission" date="2015-10" db="EMBL/GenBank/DDBJ databases">
        <title>Full genome of DAOMC 229536 Phialocephala scopiformis, a fungal endophyte of spruce producing the potent anti-insectan compound rugulosin.</title>
        <authorList>
            <consortium name="DOE Joint Genome Institute"/>
            <person name="Walker A.K."/>
            <person name="Frasz S.L."/>
            <person name="Seifert K.A."/>
            <person name="Miller J.D."/>
            <person name="Mondo S.J."/>
            <person name="Labutti K."/>
            <person name="Lipzen A."/>
            <person name="Dockter R."/>
            <person name="Kennedy M."/>
            <person name="Grigoriev I.V."/>
            <person name="Spatafora J.W."/>
        </authorList>
    </citation>
    <scope>NUCLEOTIDE SEQUENCE [LARGE SCALE GENOMIC DNA]</scope>
    <source>
        <strain evidence="2 3">CBS 120377</strain>
    </source>
</reference>
<dbReference type="KEGG" id="psco:LY89DRAFT_753614"/>
<evidence type="ECO:0000256" key="1">
    <source>
        <dbReference type="SAM" id="MobiDB-lite"/>
    </source>
</evidence>
<dbReference type="EMBL" id="KQ947421">
    <property type="protein sequence ID" value="KUJ14121.1"/>
    <property type="molecule type" value="Genomic_DNA"/>
</dbReference>
<accession>A0A194X1P8</accession>
<keyword evidence="3" id="KW-1185">Reference proteome</keyword>
<feature type="compositionally biased region" description="Basic and acidic residues" evidence="1">
    <location>
        <begin position="242"/>
        <end position="255"/>
    </location>
</feature>
<feature type="region of interest" description="Disordered" evidence="1">
    <location>
        <begin position="242"/>
        <end position="274"/>
    </location>
</feature>
<dbReference type="GeneID" id="28831007"/>
<evidence type="ECO:0000313" key="2">
    <source>
        <dbReference type="EMBL" id="KUJ14121.1"/>
    </source>
</evidence>
<protein>
    <submittedName>
        <fullName evidence="2">Uncharacterized protein</fullName>
    </submittedName>
</protein>
<sequence>MSSPPLLLSDATIKVRTLFNALQSRLQSSARVDIPSHSIQKCYETPDAEALPVLEEGSLLGDALEKGGVDLLDNWWMTAIHTRPCPDAFVNAIYIHYFNSKDGVIVVWDVDKECDMNASIDRLQWSDLLFQHWQQFCICQDGAVWGLRFLAVKHVQNPDTSSVLSSILGSTNDQDTVQKTFRPGHESFFALLGTPNLKGVVRMLTEHCAGIGYKNIHSIQVLKQRNAAFDFLLALEQAPIPNERRPSVQEPDLRQGRKKNQLSKSKQKRLERRA</sequence>
<dbReference type="AlphaFoldDB" id="A0A194X1P8"/>
<gene>
    <name evidence="2" type="ORF">LY89DRAFT_753614</name>
</gene>
<dbReference type="RefSeq" id="XP_018068476.1">
    <property type="nucleotide sequence ID" value="XM_018221281.1"/>
</dbReference>
<dbReference type="OrthoDB" id="5337308at2759"/>
<feature type="compositionally biased region" description="Basic residues" evidence="1">
    <location>
        <begin position="256"/>
        <end position="274"/>
    </location>
</feature>
<evidence type="ECO:0000313" key="3">
    <source>
        <dbReference type="Proteomes" id="UP000070700"/>
    </source>
</evidence>